<evidence type="ECO:0008006" key="10">
    <source>
        <dbReference type="Google" id="ProtNLM"/>
    </source>
</evidence>
<keyword evidence="5" id="KW-0206">Cytoskeleton</keyword>
<comment type="similarity">
    <text evidence="2">Belongs to the MAP7 family.</text>
</comment>
<evidence type="ECO:0000256" key="4">
    <source>
        <dbReference type="ARBA" id="ARBA00023054"/>
    </source>
</evidence>
<evidence type="ECO:0000256" key="1">
    <source>
        <dbReference type="ARBA" id="ARBA00004245"/>
    </source>
</evidence>
<comment type="caution">
    <text evidence="8">The sequence shown here is derived from an EMBL/GenBank/DDBJ whole genome shotgun (WGS) entry which is preliminary data.</text>
</comment>
<keyword evidence="9" id="KW-1185">Reference proteome</keyword>
<dbReference type="InterPro" id="IPR051483">
    <property type="entry name" value="MAP7_domain-containing"/>
</dbReference>
<gene>
    <name evidence="8" type="ORF">JZ751_024031</name>
</gene>
<feature type="region of interest" description="Disordered" evidence="7">
    <location>
        <begin position="214"/>
        <end position="449"/>
    </location>
</feature>
<dbReference type="EMBL" id="JAFBMS010000057">
    <property type="protein sequence ID" value="KAG9339173.1"/>
    <property type="molecule type" value="Genomic_DNA"/>
</dbReference>
<proteinExistence type="inferred from homology"/>
<feature type="compositionally biased region" description="Low complexity" evidence="7">
    <location>
        <begin position="485"/>
        <end position="496"/>
    </location>
</feature>
<keyword evidence="4 6" id="KW-0175">Coiled coil</keyword>
<feature type="compositionally biased region" description="Low complexity" evidence="7">
    <location>
        <begin position="389"/>
        <end position="401"/>
    </location>
</feature>
<dbReference type="GO" id="GO:0000226">
    <property type="term" value="P:microtubule cytoskeleton organization"/>
    <property type="evidence" value="ECO:0007669"/>
    <property type="project" value="InterPro"/>
</dbReference>
<evidence type="ECO:0000256" key="7">
    <source>
        <dbReference type="SAM" id="MobiDB-lite"/>
    </source>
</evidence>
<feature type="region of interest" description="Disordered" evidence="7">
    <location>
        <begin position="588"/>
        <end position="615"/>
    </location>
</feature>
<evidence type="ECO:0000256" key="6">
    <source>
        <dbReference type="SAM" id="Coils"/>
    </source>
</evidence>
<feature type="region of interest" description="Disordered" evidence="7">
    <location>
        <begin position="180"/>
        <end position="199"/>
    </location>
</feature>
<evidence type="ECO:0000313" key="9">
    <source>
        <dbReference type="Proteomes" id="UP000824540"/>
    </source>
</evidence>
<evidence type="ECO:0000313" key="8">
    <source>
        <dbReference type="EMBL" id="KAG9339173.1"/>
    </source>
</evidence>
<reference evidence="8" key="1">
    <citation type="thesis" date="2021" institute="BYU ScholarsArchive" country="Provo, UT, USA">
        <title>Applications of and Algorithms for Genome Assembly and Genomic Analyses with an Emphasis on Marine Teleosts.</title>
        <authorList>
            <person name="Pickett B.D."/>
        </authorList>
    </citation>
    <scope>NUCLEOTIDE SEQUENCE</scope>
    <source>
        <strain evidence="8">HI-2016</strain>
    </source>
</reference>
<evidence type="ECO:0000256" key="2">
    <source>
        <dbReference type="ARBA" id="ARBA00007525"/>
    </source>
</evidence>
<name>A0A8T2NF69_9TELE</name>
<feature type="compositionally biased region" description="Polar residues" evidence="7">
    <location>
        <begin position="314"/>
        <end position="344"/>
    </location>
</feature>
<accession>A0A8T2NF69</accession>
<feature type="non-terminal residue" evidence="8">
    <location>
        <position position="615"/>
    </location>
</feature>
<evidence type="ECO:0000256" key="5">
    <source>
        <dbReference type="ARBA" id="ARBA00023212"/>
    </source>
</evidence>
<sequence length="615" mass="70925">MSFDLLSVEPCGLTFYHQISFDQIFLFADGPKLEERQRLARERREERARYMEQRTQQQAEKRAQWLEKEVRARQQREKQLEERKKRLEEQRLRAERRRALLQEKERQQLEKNKERYEAAVRRSAKKTWAEIRQLRWSWAGGLNQTSSRETRSLQLSARESRLVERLMTPTLSFLARSRSSTTLLNSSKDSPLTDSCLRSHSASPLTACTHKCVSHRQVSASTPDIRQRPRQPDPSLEEKKNKKENKWEKALEKGKEPRQRRSLKQRVEPSTLGGKPWLTPSSLVSPSGPKTRTKRSKTPTRVQLQVAFPETVKTIRQSRQPINLKASTPAQASSPPGSRPTAGTTDPVEATRSLAEKRRQVREERERDEQERCEQKERNWEEESRCVAEEQQPTAQQLQAAQEKRDLLQRIKEEEAAEARAEEAERQREERNKHFQREEEERMERKKGHRPGFRRLHLAPFPWVPRVAWITPSNPGKFRPNTIGTSSSATTPARTPHWPWSLFTPRQTAGTSWTSTCTQMNRMGVRQGGVAWRDESELNQGHGASNVQQGVPGLVSLRHRASGGLDCLGAAWLWLVVRWVAWGFSPSGHPSEAGRAPGGSPQNPNSWQRFASRAS</sequence>
<feature type="coiled-coil region" evidence="6">
    <location>
        <begin position="36"/>
        <end position="126"/>
    </location>
</feature>
<dbReference type="Pfam" id="PF05672">
    <property type="entry name" value="MAP7"/>
    <property type="match status" value="1"/>
</dbReference>
<dbReference type="GO" id="GO:0015630">
    <property type="term" value="C:microtubule cytoskeleton"/>
    <property type="evidence" value="ECO:0007669"/>
    <property type="project" value="InterPro"/>
</dbReference>
<comment type="subcellular location">
    <subcellularLocation>
        <location evidence="1">Cytoplasm</location>
        <location evidence="1">Cytoskeleton</location>
    </subcellularLocation>
</comment>
<feature type="compositionally biased region" description="Basic and acidic residues" evidence="7">
    <location>
        <begin position="225"/>
        <end position="259"/>
    </location>
</feature>
<dbReference type="OrthoDB" id="10066352at2759"/>
<keyword evidence="3" id="KW-0963">Cytoplasm</keyword>
<organism evidence="8 9">
    <name type="scientific">Albula glossodonta</name>
    <name type="common">roundjaw bonefish</name>
    <dbReference type="NCBI Taxonomy" id="121402"/>
    <lineage>
        <taxon>Eukaryota</taxon>
        <taxon>Metazoa</taxon>
        <taxon>Chordata</taxon>
        <taxon>Craniata</taxon>
        <taxon>Vertebrata</taxon>
        <taxon>Euteleostomi</taxon>
        <taxon>Actinopterygii</taxon>
        <taxon>Neopterygii</taxon>
        <taxon>Teleostei</taxon>
        <taxon>Albuliformes</taxon>
        <taxon>Albulidae</taxon>
        <taxon>Albula</taxon>
    </lineage>
</organism>
<feature type="compositionally biased region" description="Polar residues" evidence="7">
    <location>
        <begin position="600"/>
        <end position="615"/>
    </location>
</feature>
<dbReference type="Proteomes" id="UP000824540">
    <property type="component" value="Unassembled WGS sequence"/>
</dbReference>
<feature type="region of interest" description="Disordered" evidence="7">
    <location>
        <begin position="478"/>
        <end position="512"/>
    </location>
</feature>
<evidence type="ECO:0000256" key="3">
    <source>
        <dbReference type="ARBA" id="ARBA00022490"/>
    </source>
</evidence>
<dbReference type="InterPro" id="IPR008604">
    <property type="entry name" value="MAP7_fam"/>
</dbReference>
<feature type="compositionally biased region" description="Basic and acidic residues" evidence="7">
    <location>
        <begin position="402"/>
        <end position="444"/>
    </location>
</feature>
<feature type="compositionally biased region" description="Basic and acidic residues" evidence="7">
    <location>
        <begin position="354"/>
        <end position="388"/>
    </location>
</feature>
<protein>
    <recommendedName>
        <fullName evidence="10">Ensconsin</fullName>
    </recommendedName>
</protein>
<feature type="compositionally biased region" description="Polar residues" evidence="7">
    <location>
        <begin position="188"/>
        <end position="199"/>
    </location>
</feature>
<dbReference type="PANTHER" id="PTHR15073:SF17">
    <property type="entry name" value="MAP7 DOMAIN CONTAINING 1 ISOFORM X1"/>
    <property type="match status" value="1"/>
</dbReference>
<dbReference type="AlphaFoldDB" id="A0A8T2NF69"/>
<dbReference type="PANTHER" id="PTHR15073">
    <property type="entry name" value="MICROTUBULE-ASSOCIATED PROTEIN"/>
    <property type="match status" value="1"/>
</dbReference>